<dbReference type="EMBL" id="VZRA01000002">
    <property type="protein sequence ID" value="KAB0670328.1"/>
    <property type="molecule type" value="Genomic_DNA"/>
</dbReference>
<dbReference type="RefSeq" id="WP_151156693.1">
    <property type="nucleotide sequence ID" value="NZ_VZRA01000002.1"/>
</dbReference>
<proteinExistence type="predicted"/>
<comment type="caution">
    <text evidence="1">The sequence shown here is derived from an EMBL/GenBank/DDBJ whole genome shotgun (WGS) entry which is preliminary data.</text>
</comment>
<keyword evidence="2" id="KW-1185">Reference proteome</keyword>
<sequence>MTHHAPRQKVTDLIASFHEHLGRNISIFSNDAIPLFNEIDLNSRIIDEIRATLIKNYCVTNYQKDICSDILDEVFTDFTIALYLFAIGLIVPARMSVRRALEEGLAVVFMWDLPHEYWGWRQLDADLSYSNMVSHLNSASYLKYLANVHGCHDIDVICDSVRFQRFYRKLSNTVHGKVEGLPPLSPERFSADKNGISKHLKLTMDVQKAIIDLLYGRFHGLKADIEKAFPQVGR</sequence>
<gene>
    <name evidence="1" type="ORF">F6V30_09245</name>
</gene>
<evidence type="ECO:0000313" key="2">
    <source>
        <dbReference type="Proteomes" id="UP000798046"/>
    </source>
</evidence>
<dbReference type="Proteomes" id="UP000798046">
    <property type="component" value="Unassembled WGS sequence"/>
</dbReference>
<organism evidence="1 2">
    <name type="scientific">Oryzomonas sagensis</name>
    <dbReference type="NCBI Taxonomy" id="2603857"/>
    <lineage>
        <taxon>Bacteria</taxon>
        <taxon>Pseudomonadati</taxon>
        <taxon>Thermodesulfobacteriota</taxon>
        <taxon>Desulfuromonadia</taxon>
        <taxon>Geobacterales</taxon>
        <taxon>Geobacteraceae</taxon>
        <taxon>Oryzomonas</taxon>
    </lineage>
</organism>
<protein>
    <submittedName>
        <fullName evidence="1">Uncharacterized protein</fullName>
    </submittedName>
</protein>
<reference evidence="1 2" key="1">
    <citation type="journal article" date="2020" name="Microorganisms">
        <title>Description of Three Novel Members in the Family Geobacteraceae, Oryzomonas japonicum gen. nov., sp. nov., Oryzomonas sagensis sp. nov., and Oryzomonas ruber sp. nov.</title>
        <authorList>
            <person name="Xu Z."/>
            <person name="Masuda Y."/>
            <person name="Hayakawa C."/>
            <person name="Ushijima N."/>
            <person name="Kawano K."/>
            <person name="Shiratori Y."/>
            <person name="Senoo K."/>
            <person name="Itoh H."/>
        </authorList>
    </citation>
    <scope>NUCLEOTIDE SEQUENCE [LARGE SCALE GENOMIC DNA]</scope>
    <source>
        <strain evidence="1 2">Red100</strain>
    </source>
</reference>
<evidence type="ECO:0000313" key="1">
    <source>
        <dbReference type="EMBL" id="KAB0670328.1"/>
    </source>
</evidence>
<accession>A0ABQ6TNW9</accession>
<name>A0ABQ6TNW9_9BACT</name>